<organism evidence="2 3">
    <name type="scientific">Dipteronia dyeriana</name>
    <dbReference type="NCBI Taxonomy" id="168575"/>
    <lineage>
        <taxon>Eukaryota</taxon>
        <taxon>Viridiplantae</taxon>
        <taxon>Streptophyta</taxon>
        <taxon>Embryophyta</taxon>
        <taxon>Tracheophyta</taxon>
        <taxon>Spermatophyta</taxon>
        <taxon>Magnoliopsida</taxon>
        <taxon>eudicotyledons</taxon>
        <taxon>Gunneridae</taxon>
        <taxon>Pentapetalae</taxon>
        <taxon>rosids</taxon>
        <taxon>malvids</taxon>
        <taxon>Sapindales</taxon>
        <taxon>Sapindaceae</taxon>
        <taxon>Hippocastanoideae</taxon>
        <taxon>Acereae</taxon>
        <taxon>Dipteronia</taxon>
    </lineage>
</organism>
<sequence length="215" mass="23866">MRNWWVHGERVQMMDMVLAWSKSFLLDFQETNETVVCSDRIVTCGSEVVHWVPPIGDLYKINTYATLNVNENIVGMGDVIRNQHGGVMGSTVQCLEACFSPALGEAVDLLRGIEFAVDLGTLPVVIESKAWGVVELINSGSMNFTEIGLVCSDIVSRLRNGLITRVFYVPRNANTVAHSLAKLAITVDNDRFWVVSFPDCVRHCIQDDLPGCFSQ</sequence>
<accession>A0AAD9XGL9</accession>
<reference evidence="2" key="1">
    <citation type="journal article" date="2023" name="Plant J.">
        <title>Genome sequences and population genomics provide insights into the demographic history, inbreeding, and mutation load of two 'living fossil' tree species of Dipteronia.</title>
        <authorList>
            <person name="Feng Y."/>
            <person name="Comes H.P."/>
            <person name="Chen J."/>
            <person name="Zhu S."/>
            <person name="Lu R."/>
            <person name="Zhang X."/>
            <person name="Li P."/>
            <person name="Qiu J."/>
            <person name="Olsen K.M."/>
            <person name="Qiu Y."/>
        </authorList>
    </citation>
    <scope>NUCLEOTIDE SEQUENCE</scope>
    <source>
        <strain evidence="2">KIB01</strain>
    </source>
</reference>
<dbReference type="InterPro" id="IPR012337">
    <property type="entry name" value="RNaseH-like_sf"/>
</dbReference>
<feature type="domain" description="RNase H type-1" evidence="1">
    <location>
        <begin position="63"/>
        <end position="184"/>
    </location>
</feature>
<evidence type="ECO:0000313" key="2">
    <source>
        <dbReference type="EMBL" id="KAK2659191.1"/>
    </source>
</evidence>
<gene>
    <name evidence="2" type="ORF">Ddye_005724</name>
</gene>
<name>A0AAD9XGL9_9ROSI</name>
<proteinExistence type="predicted"/>
<dbReference type="PANTHER" id="PTHR47074">
    <property type="entry name" value="BNAC02G40300D PROTEIN"/>
    <property type="match status" value="1"/>
</dbReference>
<dbReference type="CDD" id="cd06222">
    <property type="entry name" value="RNase_H_like"/>
    <property type="match status" value="1"/>
</dbReference>
<comment type="caution">
    <text evidence="2">The sequence shown here is derived from an EMBL/GenBank/DDBJ whole genome shotgun (WGS) entry which is preliminary data.</text>
</comment>
<dbReference type="GO" id="GO:0003676">
    <property type="term" value="F:nucleic acid binding"/>
    <property type="evidence" value="ECO:0007669"/>
    <property type="project" value="InterPro"/>
</dbReference>
<dbReference type="Proteomes" id="UP001280121">
    <property type="component" value="Unassembled WGS sequence"/>
</dbReference>
<dbReference type="PANTHER" id="PTHR47074:SF48">
    <property type="entry name" value="POLYNUCLEOTIDYL TRANSFERASE, RIBONUCLEASE H-LIKE SUPERFAMILY PROTEIN"/>
    <property type="match status" value="1"/>
</dbReference>
<dbReference type="InterPro" id="IPR052929">
    <property type="entry name" value="RNase_H-like_EbsB-rel"/>
</dbReference>
<dbReference type="EMBL" id="JANJYI010000002">
    <property type="protein sequence ID" value="KAK2659191.1"/>
    <property type="molecule type" value="Genomic_DNA"/>
</dbReference>
<protein>
    <recommendedName>
        <fullName evidence="1">RNase H type-1 domain-containing protein</fullName>
    </recommendedName>
</protein>
<evidence type="ECO:0000313" key="3">
    <source>
        <dbReference type="Proteomes" id="UP001280121"/>
    </source>
</evidence>
<dbReference type="Pfam" id="PF13456">
    <property type="entry name" value="RVT_3"/>
    <property type="match status" value="1"/>
</dbReference>
<keyword evidence="3" id="KW-1185">Reference proteome</keyword>
<dbReference type="InterPro" id="IPR002156">
    <property type="entry name" value="RNaseH_domain"/>
</dbReference>
<dbReference type="AlphaFoldDB" id="A0AAD9XGL9"/>
<dbReference type="InterPro" id="IPR044730">
    <property type="entry name" value="RNase_H-like_dom_plant"/>
</dbReference>
<dbReference type="SUPFAM" id="SSF53098">
    <property type="entry name" value="Ribonuclease H-like"/>
    <property type="match status" value="1"/>
</dbReference>
<evidence type="ECO:0000259" key="1">
    <source>
        <dbReference type="Pfam" id="PF13456"/>
    </source>
</evidence>
<dbReference type="GO" id="GO:0004523">
    <property type="term" value="F:RNA-DNA hybrid ribonuclease activity"/>
    <property type="evidence" value="ECO:0007669"/>
    <property type="project" value="InterPro"/>
</dbReference>